<accession>A0A814NHA2</accession>
<feature type="compositionally biased region" description="Polar residues" evidence="1">
    <location>
        <begin position="83"/>
        <end position="105"/>
    </location>
</feature>
<feature type="compositionally biased region" description="Low complexity" evidence="1">
    <location>
        <begin position="29"/>
        <end position="48"/>
    </location>
</feature>
<sequence length="118" mass="13426">MSILNEQNIDDLEANSSQSSYDEEVNQINNNTNEEYLEYNSEITQNDENNYEDYENEEHNDENLSIHNESTNELLTDKPKPVKSNQKLKTAQMNNSLNPGDNAANTCPECGKQFSTSS</sequence>
<evidence type="ECO:0000256" key="1">
    <source>
        <dbReference type="SAM" id="MobiDB-lite"/>
    </source>
</evidence>
<protein>
    <submittedName>
        <fullName evidence="2">Uncharacterized protein</fullName>
    </submittedName>
</protein>
<dbReference type="EMBL" id="CAJNOC010007150">
    <property type="protein sequence ID" value="CAF1092909.1"/>
    <property type="molecule type" value="Genomic_DNA"/>
</dbReference>
<feature type="compositionally biased region" description="Acidic residues" evidence="1">
    <location>
        <begin position="49"/>
        <end position="60"/>
    </location>
</feature>
<feature type="non-terminal residue" evidence="2">
    <location>
        <position position="118"/>
    </location>
</feature>
<comment type="caution">
    <text evidence="2">The sequence shown here is derived from an EMBL/GenBank/DDBJ whole genome shotgun (WGS) entry which is preliminary data.</text>
</comment>
<evidence type="ECO:0000313" key="3">
    <source>
        <dbReference type="Proteomes" id="UP000663879"/>
    </source>
</evidence>
<reference evidence="2" key="1">
    <citation type="submission" date="2021-02" db="EMBL/GenBank/DDBJ databases">
        <authorList>
            <person name="Nowell W R."/>
        </authorList>
    </citation>
    <scope>NUCLEOTIDE SEQUENCE</scope>
    <source>
        <strain evidence="2">Ploen Becks lab</strain>
    </source>
</reference>
<dbReference type="AlphaFoldDB" id="A0A814NHA2"/>
<feature type="region of interest" description="Disordered" evidence="1">
    <location>
        <begin position="1"/>
        <end position="118"/>
    </location>
</feature>
<name>A0A814NHA2_9BILA</name>
<proteinExistence type="predicted"/>
<gene>
    <name evidence="2" type="ORF">OXX778_LOCUS20761</name>
</gene>
<dbReference type="Proteomes" id="UP000663879">
    <property type="component" value="Unassembled WGS sequence"/>
</dbReference>
<feature type="compositionally biased region" description="Polar residues" evidence="1">
    <location>
        <begin position="65"/>
        <end position="74"/>
    </location>
</feature>
<keyword evidence="3" id="KW-1185">Reference proteome</keyword>
<evidence type="ECO:0000313" key="2">
    <source>
        <dbReference type="EMBL" id="CAF1092909.1"/>
    </source>
</evidence>
<organism evidence="2 3">
    <name type="scientific">Brachionus calyciflorus</name>
    <dbReference type="NCBI Taxonomy" id="104777"/>
    <lineage>
        <taxon>Eukaryota</taxon>
        <taxon>Metazoa</taxon>
        <taxon>Spiralia</taxon>
        <taxon>Gnathifera</taxon>
        <taxon>Rotifera</taxon>
        <taxon>Eurotatoria</taxon>
        <taxon>Monogononta</taxon>
        <taxon>Pseudotrocha</taxon>
        <taxon>Ploima</taxon>
        <taxon>Brachionidae</taxon>
        <taxon>Brachionus</taxon>
    </lineage>
</organism>